<organism evidence="1 2">
    <name type="scientific">Rhodohalobacter sulfatireducens</name>
    <dbReference type="NCBI Taxonomy" id="2911366"/>
    <lineage>
        <taxon>Bacteria</taxon>
        <taxon>Pseudomonadati</taxon>
        <taxon>Balneolota</taxon>
        <taxon>Balneolia</taxon>
        <taxon>Balneolales</taxon>
        <taxon>Balneolaceae</taxon>
        <taxon>Rhodohalobacter</taxon>
    </lineage>
</organism>
<proteinExistence type="predicted"/>
<keyword evidence="2" id="KW-1185">Reference proteome</keyword>
<gene>
    <name evidence="1" type="ORF">L6773_19450</name>
</gene>
<accession>A0ABS9KIV1</accession>
<evidence type="ECO:0000313" key="1">
    <source>
        <dbReference type="EMBL" id="MCG2590759.1"/>
    </source>
</evidence>
<sequence>MQSNNDQKSKYNITLNAEELKELNHSFTQAGIKWIAMFKGIWAEVAEVKNGQVTILATFPKRISDSPEPDLVLNIFLHCRAFNFINEVRQVLLLMYKDQGSAGSVRLENNLSENEKKLIAQASATFGSSKVHIGERLYKRKELLKIYQEN</sequence>
<dbReference type="Proteomes" id="UP001165366">
    <property type="component" value="Unassembled WGS sequence"/>
</dbReference>
<dbReference type="EMBL" id="JAKLWS010000042">
    <property type="protein sequence ID" value="MCG2590759.1"/>
    <property type="molecule type" value="Genomic_DNA"/>
</dbReference>
<reference evidence="1" key="2">
    <citation type="submission" date="2024-05" db="EMBL/GenBank/DDBJ databases">
        <title>Rhodohalobacter halophilus gen. nov., sp. nov., a moderately halophilic member of the family Balneolaceae.</title>
        <authorList>
            <person name="Xia J."/>
        </authorList>
    </citation>
    <scope>NUCLEOTIDE SEQUENCE</scope>
    <source>
        <strain evidence="1">WB101</strain>
    </source>
</reference>
<evidence type="ECO:0000313" key="2">
    <source>
        <dbReference type="Proteomes" id="UP001165366"/>
    </source>
</evidence>
<comment type="caution">
    <text evidence="1">The sequence shown here is derived from an EMBL/GenBank/DDBJ whole genome shotgun (WGS) entry which is preliminary data.</text>
</comment>
<protein>
    <submittedName>
        <fullName evidence="1">Uncharacterized protein</fullName>
    </submittedName>
</protein>
<dbReference type="RefSeq" id="WP_237856227.1">
    <property type="nucleotide sequence ID" value="NZ_JAKLWS010000042.1"/>
</dbReference>
<reference evidence="1" key="1">
    <citation type="submission" date="2022-01" db="EMBL/GenBank/DDBJ databases">
        <authorList>
            <person name="Wang Y."/>
        </authorList>
    </citation>
    <scope>NUCLEOTIDE SEQUENCE</scope>
    <source>
        <strain evidence="1">WB101</strain>
    </source>
</reference>
<name>A0ABS9KIV1_9BACT</name>